<comment type="caution">
    <text evidence="2">The sequence shown here is derived from an EMBL/GenBank/DDBJ whole genome shotgun (WGS) entry which is preliminary data.</text>
</comment>
<dbReference type="Proteomes" id="UP001218188">
    <property type="component" value="Unassembled WGS sequence"/>
</dbReference>
<dbReference type="AlphaFoldDB" id="A0AAD6WVT4"/>
<dbReference type="EMBL" id="JARJCM010000196">
    <property type="protein sequence ID" value="KAJ7023019.1"/>
    <property type="molecule type" value="Genomic_DNA"/>
</dbReference>
<reference evidence="2" key="1">
    <citation type="submission" date="2023-03" db="EMBL/GenBank/DDBJ databases">
        <title>Massive genome expansion in bonnet fungi (Mycena s.s.) driven by repeated elements and novel gene families across ecological guilds.</title>
        <authorList>
            <consortium name="Lawrence Berkeley National Laboratory"/>
            <person name="Harder C.B."/>
            <person name="Miyauchi S."/>
            <person name="Viragh M."/>
            <person name="Kuo A."/>
            <person name="Thoen E."/>
            <person name="Andreopoulos B."/>
            <person name="Lu D."/>
            <person name="Skrede I."/>
            <person name="Drula E."/>
            <person name="Henrissat B."/>
            <person name="Morin E."/>
            <person name="Kohler A."/>
            <person name="Barry K."/>
            <person name="LaButti K."/>
            <person name="Morin E."/>
            <person name="Salamov A."/>
            <person name="Lipzen A."/>
            <person name="Mereny Z."/>
            <person name="Hegedus B."/>
            <person name="Baldrian P."/>
            <person name="Stursova M."/>
            <person name="Weitz H."/>
            <person name="Taylor A."/>
            <person name="Grigoriev I.V."/>
            <person name="Nagy L.G."/>
            <person name="Martin F."/>
            <person name="Kauserud H."/>
        </authorList>
    </citation>
    <scope>NUCLEOTIDE SEQUENCE</scope>
    <source>
        <strain evidence="2">CBHHK200</strain>
    </source>
</reference>
<name>A0AAD6WVT4_9AGAR</name>
<gene>
    <name evidence="2" type="ORF">C8F04DRAFT_1193835</name>
</gene>
<protein>
    <submittedName>
        <fullName evidence="2">Uncharacterized protein</fullName>
    </submittedName>
</protein>
<sequence>MSAVPARSQHDIRARGHGHWYEVLGTGMGYGRRARVCIDTVNANGKSMPWCTCGVKTTEYRERERERAQCVHLSAKALHPRPTSSVLGKQAPRLNQTRYEVLVAITKWIGWASRRGGEPAHDCQEFQNSVATMQCVGTKRERICVVLCCKRTSARRAATRGYANHARRTSPPPSTSLQAAANQGPKGLRTRMQECYSARGVMEVFPTRVPSKPWESEVVAYCGPRRCNRPRAGE</sequence>
<evidence type="ECO:0000313" key="2">
    <source>
        <dbReference type="EMBL" id="KAJ7023019.1"/>
    </source>
</evidence>
<keyword evidence="3" id="KW-1185">Reference proteome</keyword>
<evidence type="ECO:0000313" key="3">
    <source>
        <dbReference type="Proteomes" id="UP001218188"/>
    </source>
</evidence>
<proteinExistence type="predicted"/>
<organism evidence="2 3">
    <name type="scientific">Mycena alexandri</name>
    <dbReference type="NCBI Taxonomy" id="1745969"/>
    <lineage>
        <taxon>Eukaryota</taxon>
        <taxon>Fungi</taxon>
        <taxon>Dikarya</taxon>
        <taxon>Basidiomycota</taxon>
        <taxon>Agaricomycotina</taxon>
        <taxon>Agaricomycetes</taxon>
        <taxon>Agaricomycetidae</taxon>
        <taxon>Agaricales</taxon>
        <taxon>Marasmiineae</taxon>
        <taxon>Mycenaceae</taxon>
        <taxon>Mycena</taxon>
    </lineage>
</organism>
<accession>A0AAD6WVT4</accession>
<feature type="region of interest" description="Disordered" evidence="1">
    <location>
        <begin position="160"/>
        <end position="185"/>
    </location>
</feature>
<evidence type="ECO:0000256" key="1">
    <source>
        <dbReference type="SAM" id="MobiDB-lite"/>
    </source>
</evidence>